<evidence type="ECO:0000259" key="3">
    <source>
        <dbReference type="PROSITE" id="PS50093"/>
    </source>
</evidence>
<dbReference type="RefSeq" id="WP_199387109.1">
    <property type="nucleotide sequence ID" value="NZ_JAEMHM010000035.1"/>
</dbReference>
<dbReference type="NCBIfam" id="NF033510">
    <property type="entry name" value="Ca_tandemer"/>
    <property type="match status" value="1"/>
</dbReference>
<dbReference type="InterPro" id="IPR044016">
    <property type="entry name" value="Big_13"/>
</dbReference>
<dbReference type="InterPro" id="IPR035986">
    <property type="entry name" value="PKD_dom_sf"/>
</dbReference>
<evidence type="ECO:0000256" key="2">
    <source>
        <dbReference type="SAM" id="MobiDB-lite"/>
    </source>
</evidence>
<dbReference type="PROSITE" id="PS50093">
    <property type="entry name" value="PKD"/>
    <property type="match status" value="2"/>
</dbReference>
<keyword evidence="1" id="KW-0732">Signal</keyword>
<dbReference type="InterPro" id="IPR029865">
    <property type="entry name" value="KIAA0319-like"/>
</dbReference>
<dbReference type="Gene3D" id="1.10.1330.10">
    <property type="entry name" value="Dockerin domain"/>
    <property type="match status" value="1"/>
</dbReference>
<dbReference type="InterPro" id="IPR013783">
    <property type="entry name" value="Ig-like_fold"/>
</dbReference>
<feature type="compositionally biased region" description="Polar residues" evidence="2">
    <location>
        <begin position="928"/>
        <end position="939"/>
    </location>
</feature>
<dbReference type="CDD" id="cd14256">
    <property type="entry name" value="Dockerin_I"/>
    <property type="match status" value="1"/>
</dbReference>
<dbReference type="Gene3D" id="2.60.40.1220">
    <property type="match status" value="2"/>
</dbReference>
<dbReference type="SMART" id="SM00089">
    <property type="entry name" value="PKD"/>
    <property type="match status" value="9"/>
</dbReference>
<dbReference type="Pfam" id="PF19077">
    <property type="entry name" value="Big_13"/>
    <property type="match status" value="1"/>
</dbReference>
<feature type="region of interest" description="Disordered" evidence="2">
    <location>
        <begin position="922"/>
        <end position="946"/>
    </location>
</feature>
<dbReference type="Gene3D" id="2.60.40.10">
    <property type="entry name" value="Immunoglobulins"/>
    <property type="match status" value="28"/>
</dbReference>
<dbReference type="PANTHER" id="PTHR46182:SF2">
    <property type="entry name" value="FI19480P1"/>
    <property type="match status" value="1"/>
</dbReference>
<organism evidence="4 5">
    <name type="scientific">Geomesophilobacter sediminis</name>
    <dbReference type="NCBI Taxonomy" id="2798584"/>
    <lineage>
        <taxon>Bacteria</taxon>
        <taxon>Pseudomonadati</taxon>
        <taxon>Thermodesulfobacteriota</taxon>
        <taxon>Desulfuromonadia</taxon>
        <taxon>Geobacterales</taxon>
        <taxon>Geobacteraceae</taxon>
        <taxon>Geomesophilobacter</taxon>
    </lineage>
</organism>
<protein>
    <submittedName>
        <fullName evidence="4">Dockerin type I repeat-containing protein</fullName>
    </submittedName>
</protein>
<dbReference type="InterPro" id="IPR022409">
    <property type="entry name" value="PKD/Chitinase_dom"/>
</dbReference>
<keyword evidence="5" id="KW-1185">Reference proteome</keyword>
<feature type="domain" description="PKD" evidence="3">
    <location>
        <begin position="1823"/>
        <end position="1891"/>
    </location>
</feature>
<dbReference type="InterPro" id="IPR000601">
    <property type="entry name" value="PKD_dom"/>
</dbReference>
<name>A0A8J7M4U2_9BACT</name>
<sequence>MSWFVGLQRTLLVLIVLSFARVAFAVTITAVPLTSVSPQTVSGTVEEGAKTLSVVVNDADPVSIIKFHDGVWSYTVTLREGNNTVAVTALDDSSYPLSTAQAEIVLDTTPPTVNAGPDKIAWTDFTQTATATDASAMTYAWSMITGPGTITFGSPTALSTKVSASADGNYTLRLTATDAAGNSAYSEMNLTWDATPPTVSAGANQVRNATFTQTGTATDATALTYQWTKQSGPGSISFGSPAAVATTVAASADGIYTLRLTATDAAGNSAYSDATLTWDTVPPALDPAASFVDATHADVTFSEPVVGADQAANYSASNGLTVTAATLVSGTTYRLTTTLQAIGTSYTVTASGSITDMAGNGVSGAANSASFVRSLASDHPPTVPTLNAPVNGSYNSNEVTTLTPTFKVNAATDADGDPLTYSFEVSASNDFSTLAGSQSGVTATDGVASWTIGTPLADNTTYYWRALASDGSVNSNYMTTGSFFVSTANVAPAGQAVSAPADGTEVTTLTPALTVTNATDPNHDTVSYDFDVASDSGFANIVASTTGVLEGAGGTTAWNVSPALADNTLYYWRCRPRDQHGLAGNWISASFFANTANDPPTAPTLSAPANGSYNVNEVTTLTPALTVTNATDPDRDHLTYFFEIDTANTFNSAAKQSSGAITEGSGTTSWTPAALTDNTVWYWRVKANDGQADGPWMATGSFFVNTANDAPTTPTLQNPANNSWVAAVAPTLSINASSDLDHDDLSYEFAVYSDSNLTAQVAAATGQGTSWTVAPALHDETTYYWTARAKDVHGLYSAWMPARQFFVDANGVNDPPAITITAPGAAEPPINAASPATYSIAWSASDPDSNPTITLYYDRTGSGYAGTQITTGIRMNDPAHTYAWDTSALADGTYYIYAKIADEATTVSSAYSGPLIIKRALPPPPVPSGTTSTNDATPTWSWSSGGGGNGTFRYQLDSADFSSGGTQTTATSFTPAASLAAGTHTLYLQERDSAGNWSTTASFAITIDLTPPSLTGASSTTASGVYRAGNVINLTISFSEPISTTGLTITLNSGAAVSTGSLANATSYSGNYQVAAGQNTAALAVTAISGTITDAAGNGVVNPTLPSGKNISDLRTIVVDTAPPTVNAGANQTRNAQFTQTATVSDATALTFQWTQKSGPGTISFGTPTASSTTIAANADGIYLIRLTATDAAGNSAYSEMTLTWDTTPPTVSAGGNQIRNAGYTQPGSATDATALTYQWTQQSGPGTISFGSPTAASTSIAASAEGSYLIRLTATDAAGNSAYSEATLVWDTTAPVVSAGASQKKNGSFTQTGSATDVTALSYQWTQQSGPGNVSFGTPAAPSTTIAATVDGSYVIRLTATDAAGNSAYSEMTLLWDTTKPTVSAGPNQFKNASFTQTGSASDTNPLTYQWTKQSGPGTVSFGTPTAAATSIAASADGSYVIRLTATDSAGNAAYSEMTLTWDTTAPTVSAGPNRTQNTRFTQAGTVTDATALTYLWSQQSGPGSISFGTPTAAATTIGANADGIYVVRLTATDAAGNSAYGEMTLTWDTTVPAVSAGPNQVKNGSFTQTGTAADVTALTYQWSKQAGPGSLSFGTPTAPSTSMAATTDGSYLVRLTATDAAGNSAYSEMTLIWDTTPPTVSAGTNQIKNGSFTQTGSASDTNAITYQWTKQSGPGTVSFGTSTAAATAIAASADGSYVIRLTATDSAGNSAYSEMTLIWDTTAPVVSAGPNQTQGGSFTQSGKVTDATALTYQWSQQSGPGTVSFGTPTAAATTINANADGSYVIRLTATDAAGNSAYGEMTLTWDTTVPTVSAGPNQIKNASFTQTGTATDATALTYQWSKQAGPGALSFGTPTAPSTTIAANSDGSYRVRLTATDAAGNSAYSEMTLIWDTTAPTVSAGANQVRNATFTQTGTATDATALTYQWTQQTGPGSLSFGSPAASATTVSASADGTYVIRLTATDAAGNSGYGETTLVWDTVSPALNPAAAYVDSTHVDVTFSEPVLGADQAANYAADQGLTVSAATFVSGTTYRLTTSLQAIGTSYTVTASSSIADPAGNGVSSSGNTASFVRSVASDHPPTVPTLNAPVNGSYNANEVTTLTPTFKVNAATDADGDPLTYSFEVSATSDFSTLAGSQSGVTATDGVASWTIGTPLADNTTYYWRALASDGSVNSSYLETASFFLSTANLAPAGQAVSTPADGTEVTTLTPALTVTNATDANHDTVSYEFDVASDSGFANIVSSTTGVAEGSGGTTAWTVSTPLSDNTLYYWRCRPRDQHGLAGTWISASFFANTANDPPTAPTLSAPVNGTYNVNEVVTLTPALVVTNATDVDRDTLAYFFEIDTANTFNSAAKQSSGAVAEGAGTTSWTPAPLTDNTVWYWRVKANDGQTDGAWMATGSFFVNTTNNAPTAPTLKNPANNSRVAAVAPTLSINASTDVDHDDLSYEFAIYSDASLSPTTQVAGAIDQGTTWTVDPPLQNLQSYYWTARAKDVHNYYSAWMPVQQFFVDSNGVNDPPAITITAPGAAEPPINAASPVNYTIAWNASDPDSNPTITLYYDRAGSGYGGTQIVTGLRMNDAAHSYAWDTSLLTDGTYYVYAKIADEATTVFSSYAGPLVIKRTLPASPSVSGTTPTNVVTPAWSWSSAGGNGTFRYQLDSADFSSGGTQTAATSFTPTAPLNAGTHTLYVEERDAAGNWSAAAGFAITIDTTAAWITGASTTTPSGAYRAGSAINVALAFSEPVSTTGLTIAFNSGAVLNTGPLTGATGYSGSYGVGAGENSAALAITSITGVITDPAGNATGNPTLPSGKNLSDGRTIVIDTTSPVVSAGANQTRNAVFTQTATASDSYPLTYAWSKVSGPGDVLFATPNDLATAISVSRDGTYLVRFTATDPAGNATSSDVTVIWDTVAPGIASAATTSANGYYRAGSALNVTLNFSEPVSSNGLTVTLNSGATVAIGPLANVTSVSSSYTVAAGQNAAALAVSAVAGTLTDAAGNATANPAVPAGQNIADRTTIVVDTTAPDTQLTGTPANPTNARTGSFSFGSADSTATFECTVDGAGYAACASPYPFDFSTLPDGSHSFGVRAKDLAGNLDPAPPLYRWTINTKSSTATLSGAPAALTNVASASITVGGIDVTAYRYQLDGGAYSAETPVAAPIQLKALAEGPHTLAAIAKDTAGNWQAEASATTASWTVDLTAPAFQQISTLPDGSFTNNNELNIAGTLSDANGLAGLTIDVTSPGASYGDNIAVDASGGFSYLLQQKLRPGANTIRLTATDAAGNQSANTRTITYDLNAPQIQITAPADNSTTGKPFLTLSGSANKAVQSVEVDVFDCQQVPVLQSAQQAALDGASFSATPNLTEGCNTLVVKVTDLAGNQSSGKRTVVYDDTKPTLAVTDPGADLRTNMNIMTIKGTVADALSSVTVTVSEGTHTYSPAVVDGSFTQQISLAETKVYHLVVTATDEGGNQTVVQRNIISASLPKGDLNNDGRVDITDALIALQIAAGLLPQTDSELIYGDVAPLVNGVPQSDGVIDVGDVVVILKLIVGLITID</sequence>
<dbReference type="Proteomes" id="UP000636888">
    <property type="component" value="Unassembled WGS sequence"/>
</dbReference>
<dbReference type="SUPFAM" id="SSF49299">
    <property type="entry name" value="PKD domain"/>
    <property type="match status" value="7"/>
</dbReference>
<dbReference type="PANTHER" id="PTHR46182">
    <property type="entry name" value="FI19480P1"/>
    <property type="match status" value="1"/>
</dbReference>
<dbReference type="InterPro" id="IPR014755">
    <property type="entry name" value="Cu-Rt/internalin_Ig-like"/>
</dbReference>
<feature type="domain" description="PKD" evidence="3">
    <location>
        <begin position="1567"/>
        <end position="1633"/>
    </location>
</feature>
<proteinExistence type="predicted"/>
<dbReference type="Pfam" id="PF22352">
    <property type="entry name" value="K319L-like_PKD"/>
    <property type="match status" value="13"/>
</dbReference>
<reference evidence="4" key="1">
    <citation type="submission" date="2020-12" db="EMBL/GenBank/DDBJ databases">
        <title>Geomonas sp. Red875, isolated from river sediment.</title>
        <authorList>
            <person name="Xu Z."/>
            <person name="Zhang Z."/>
            <person name="Masuda Y."/>
            <person name="Itoh H."/>
            <person name="Senoo K."/>
        </authorList>
    </citation>
    <scope>NUCLEOTIDE SEQUENCE</scope>
    <source>
        <strain evidence="4">Red875</strain>
    </source>
</reference>
<evidence type="ECO:0000256" key="1">
    <source>
        <dbReference type="ARBA" id="ARBA00022729"/>
    </source>
</evidence>
<comment type="caution">
    <text evidence="4">The sequence shown here is derived from an EMBL/GenBank/DDBJ whole genome shotgun (WGS) entry which is preliminary data.</text>
</comment>
<evidence type="ECO:0000313" key="4">
    <source>
        <dbReference type="EMBL" id="MBJ6727968.1"/>
    </source>
</evidence>
<accession>A0A8J7M4U2</accession>
<dbReference type="SUPFAM" id="SSF63446">
    <property type="entry name" value="Type I dockerin domain"/>
    <property type="match status" value="1"/>
</dbReference>
<dbReference type="GO" id="GO:0000272">
    <property type="term" value="P:polysaccharide catabolic process"/>
    <property type="evidence" value="ECO:0007669"/>
    <property type="project" value="InterPro"/>
</dbReference>
<gene>
    <name evidence="4" type="ORF">JFN93_24945</name>
</gene>
<dbReference type="GO" id="GO:0016020">
    <property type="term" value="C:membrane"/>
    <property type="evidence" value="ECO:0007669"/>
    <property type="project" value="TreeGrafter"/>
</dbReference>
<dbReference type="InterPro" id="IPR036439">
    <property type="entry name" value="Dockerin_dom_sf"/>
</dbReference>
<dbReference type="Pfam" id="PF09136">
    <property type="entry name" value="Glucodextran_B"/>
    <property type="match status" value="3"/>
</dbReference>
<evidence type="ECO:0000313" key="5">
    <source>
        <dbReference type="Proteomes" id="UP000636888"/>
    </source>
</evidence>
<dbReference type="EMBL" id="JAEMHM010000035">
    <property type="protein sequence ID" value="MBJ6727968.1"/>
    <property type="molecule type" value="Genomic_DNA"/>
</dbReference>
<dbReference type="GO" id="GO:0031410">
    <property type="term" value="C:cytoplasmic vesicle"/>
    <property type="evidence" value="ECO:0007669"/>
    <property type="project" value="TreeGrafter"/>
</dbReference>